<dbReference type="Pfam" id="PF00583">
    <property type="entry name" value="Acetyltransf_1"/>
    <property type="match status" value="1"/>
</dbReference>
<evidence type="ECO:0000313" key="2">
    <source>
        <dbReference type="Proteomes" id="UP000005940"/>
    </source>
</evidence>
<dbReference type="SUPFAM" id="SSF55729">
    <property type="entry name" value="Acyl-CoA N-acyltransferases (Nat)"/>
    <property type="match status" value="1"/>
</dbReference>
<dbReference type="GO" id="GO:0016747">
    <property type="term" value="F:acyltransferase activity, transferring groups other than amino-acyl groups"/>
    <property type="evidence" value="ECO:0007669"/>
    <property type="project" value="InterPro"/>
</dbReference>
<gene>
    <name evidence="1" type="ORF">STSU_032840</name>
</gene>
<dbReference type="InterPro" id="IPR016181">
    <property type="entry name" value="Acyl_CoA_acyltransferase"/>
</dbReference>
<protein>
    <submittedName>
        <fullName evidence="1">N-acetyltransferase</fullName>
    </submittedName>
</protein>
<name>I2MTG5_STRT9</name>
<dbReference type="Proteomes" id="UP000005940">
    <property type="component" value="Chromosome"/>
</dbReference>
<keyword evidence="2" id="KW-1185">Reference proteome</keyword>
<reference evidence="1 2" key="1">
    <citation type="journal article" date="2012" name="J. Bacteriol.">
        <title>Draft genome of Streptomyces tsukubaensis NRRL 18488, the producer of the clinically important immunosuppressant tacrolimus (FK506).</title>
        <authorList>
            <person name="Barreiro C."/>
            <person name="Prieto C."/>
            <person name="Sola-Landa A."/>
            <person name="Solera E."/>
            <person name="Martinez-Castro M."/>
            <person name="Perez-Redondo R."/>
            <person name="Garcia-Estrada C."/>
            <person name="Aparicio J.F."/>
            <person name="Fernandez-Martinez L.T."/>
            <person name="Santos-Aberturas J."/>
            <person name="Salehi-Najafabadi Z."/>
            <person name="Rodriguez-Garcia A."/>
            <person name="Tauch A."/>
            <person name="Martin J.F."/>
        </authorList>
    </citation>
    <scope>NUCLEOTIDE SEQUENCE [LARGE SCALE GENOMIC DNA]</scope>
    <source>
        <strain evidence="2">DSM 42081 / NBRC 108919 / NRRL 18488 / 9993</strain>
    </source>
</reference>
<accession>I2MTG5</accession>
<dbReference type="Gene3D" id="3.40.630.30">
    <property type="match status" value="1"/>
</dbReference>
<dbReference type="RefSeq" id="WP_006350983.1">
    <property type="nucleotide sequence ID" value="NZ_CP029159.1"/>
</dbReference>
<evidence type="ECO:0000313" key="1">
    <source>
        <dbReference type="EMBL" id="QKM71190.1"/>
    </source>
</evidence>
<dbReference type="PROSITE" id="PS51186">
    <property type="entry name" value="GNAT"/>
    <property type="match status" value="1"/>
</dbReference>
<dbReference type="EMBL" id="CP029159">
    <property type="protein sequence ID" value="QKM71190.1"/>
    <property type="molecule type" value="Genomic_DNA"/>
</dbReference>
<organism evidence="1 2">
    <name type="scientific">Streptomyces tsukubensis (strain DSM 42081 / NBRC 108919 / NRRL 18488 / 9993)</name>
    <dbReference type="NCBI Taxonomy" id="1114943"/>
    <lineage>
        <taxon>Bacteria</taxon>
        <taxon>Bacillati</taxon>
        <taxon>Actinomycetota</taxon>
        <taxon>Actinomycetes</taxon>
        <taxon>Kitasatosporales</taxon>
        <taxon>Streptomycetaceae</taxon>
        <taxon>Streptomyces</taxon>
    </lineage>
</organism>
<sequence>MTAWTTRPETADDIAAVREINLAAFPTALEADLVEALRADPEAWIDGLSLLSVAEGGRVAGHALLTRCRVGTEPALALAPCAVSPSYQRQGAGAAAVRAALDAARDLGENTVVVLGHPSYYPRFGFVPASTLGIRAPFEVPDEAMMALTLDPGRPAPAGTVHYPPAFGIDE</sequence>
<dbReference type="AlphaFoldDB" id="I2MTG5"/>
<proteinExistence type="predicted"/>
<dbReference type="InterPro" id="IPR000182">
    <property type="entry name" value="GNAT_dom"/>
</dbReference>